<gene>
    <name evidence="2" type="primary">mobB</name>
    <name evidence="2" type="ORF">FGU65_11015</name>
</gene>
<evidence type="ECO:0000259" key="1">
    <source>
        <dbReference type="Pfam" id="PF03205"/>
    </source>
</evidence>
<evidence type="ECO:0000313" key="3">
    <source>
        <dbReference type="Proteomes" id="UP001168338"/>
    </source>
</evidence>
<keyword evidence="3" id="KW-1185">Reference proteome</keyword>
<dbReference type="InterPro" id="IPR036563">
    <property type="entry name" value="MoaE_sf"/>
</dbReference>
<dbReference type="PANTHER" id="PTHR40072">
    <property type="entry name" value="MOLYBDOPTERIN-GUANINE DINUCLEOTIDE BIOSYNTHESIS ADAPTER PROTEIN-RELATED"/>
    <property type="match status" value="1"/>
</dbReference>
<dbReference type="InterPro" id="IPR003448">
    <property type="entry name" value="Mopterin_biosynth_MoaE"/>
</dbReference>
<evidence type="ECO:0000313" key="2">
    <source>
        <dbReference type="EMBL" id="MDN7025419.1"/>
    </source>
</evidence>
<accession>A0ABT8MBV6</accession>
<dbReference type="Gene3D" id="3.90.1170.40">
    <property type="entry name" value="Molybdopterin biosynthesis MoaE subunit"/>
    <property type="match status" value="1"/>
</dbReference>
<organism evidence="2 3">
    <name type="scientific">Methanoculleus frigidifontis</name>
    <dbReference type="NCBI Taxonomy" id="2584085"/>
    <lineage>
        <taxon>Archaea</taxon>
        <taxon>Methanobacteriati</taxon>
        <taxon>Methanobacteriota</taxon>
        <taxon>Stenosarchaea group</taxon>
        <taxon>Methanomicrobia</taxon>
        <taxon>Methanomicrobiales</taxon>
        <taxon>Methanomicrobiaceae</taxon>
        <taxon>Methanoculleus</taxon>
    </lineage>
</organism>
<comment type="caution">
    <text evidence="2">The sequence shown here is derived from an EMBL/GenBank/DDBJ whole genome shotgun (WGS) entry which is preliminary data.</text>
</comment>
<proteinExistence type="predicted"/>
<dbReference type="SUPFAM" id="SSF54690">
    <property type="entry name" value="Molybdopterin synthase subunit MoaE"/>
    <property type="match status" value="1"/>
</dbReference>
<dbReference type="Pfam" id="PF03205">
    <property type="entry name" value="MobB"/>
    <property type="match status" value="1"/>
</dbReference>
<dbReference type="EMBL" id="VCYH01000007">
    <property type="protein sequence ID" value="MDN7025419.1"/>
    <property type="molecule type" value="Genomic_DNA"/>
</dbReference>
<name>A0ABT8MBV6_9EURY</name>
<feature type="domain" description="Molybdopterin-guanine dinucleotide biosynthesis protein B (MobB)" evidence="1">
    <location>
        <begin position="3"/>
        <end position="112"/>
    </location>
</feature>
<dbReference type="RefSeq" id="WP_301664569.1">
    <property type="nucleotide sequence ID" value="NZ_VCYH01000007.1"/>
</dbReference>
<reference evidence="2" key="1">
    <citation type="submission" date="2019-05" db="EMBL/GenBank/DDBJ databases">
        <title>Methanoculleus sp. FWC-SCC1, a methanogenic archaeon isolated from deep marine cold seep.</title>
        <authorList>
            <person name="Chen Y.-W."/>
            <person name="Chen S.-C."/>
            <person name="Teng N.-H."/>
            <person name="Lai M.-C."/>
        </authorList>
    </citation>
    <scope>NUCLEOTIDE SEQUENCE</scope>
    <source>
        <strain evidence="2">FWC-SCC1</strain>
    </source>
</reference>
<dbReference type="Proteomes" id="UP001168338">
    <property type="component" value="Unassembled WGS sequence"/>
</dbReference>
<dbReference type="SUPFAM" id="SSF52540">
    <property type="entry name" value="P-loop containing nucleoside triphosphate hydrolases"/>
    <property type="match status" value="1"/>
</dbReference>
<dbReference type="Pfam" id="PF02391">
    <property type="entry name" value="MoaE"/>
    <property type="match status" value="1"/>
</dbReference>
<dbReference type="InterPro" id="IPR004435">
    <property type="entry name" value="MobB_dom"/>
</dbReference>
<dbReference type="InterPro" id="IPR027417">
    <property type="entry name" value="P-loop_NTPase"/>
</dbReference>
<sequence>MKVIHIVGLSNTGKTYFARDLIAALSTRGRVGAVKHLGHHTFAMEGGKDTTAYYEAGAAIASGIDEEKTVFVIGDSDLDQALHLLCDAGIEYAIIEGLKSKPFPKIVMGDLAAENVLLRNPTVEDVIADLDRFEDYYTIEGLVKELKAACDVSRAGAILTFNGIVREYSGDERTDYMDFDDSIDATMESIRKDMEGVEGIIGVRFHHRKGRLYAGEDITYLAILAEHRQEAFAAVMAAIDRLKREIHNPETESV</sequence>
<dbReference type="InterPro" id="IPR052539">
    <property type="entry name" value="MGD_biosynthesis_adapter"/>
</dbReference>
<dbReference type="Gene3D" id="3.40.50.300">
    <property type="entry name" value="P-loop containing nucleotide triphosphate hydrolases"/>
    <property type="match status" value="1"/>
</dbReference>
<dbReference type="PANTHER" id="PTHR40072:SF1">
    <property type="entry name" value="MOLYBDOPTERIN-GUANINE DINUCLEOTIDE BIOSYNTHESIS ADAPTER PROTEIN"/>
    <property type="match status" value="1"/>
</dbReference>
<protein>
    <submittedName>
        <fullName evidence="2">Molybdopterin-guanine dinucleotide biosynthesis protein B</fullName>
    </submittedName>
</protein>
<dbReference type="NCBIfam" id="TIGR00176">
    <property type="entry name" value="mobB"/>
    <property type="match status" value="1"/>
</dbReference>